<dbReference type="PANTHER" id="PTHR10806">
    <property type="entry name" value="SIGNAL PEPTIDASE COMPLEX CATALYTIC SUBUNIT SEC11"/>
    <property type="match status" value="1"/>
</dbReference>
<dbReference type="KEGG" id="ncv:NCAV_0292"/>
<comment type="function">
    <text evidence="10">Catalytic component of the signal peptidase complex (SPC) which catalyzes the cleavage of N-terminal signal sequences from nascent proteins as they are translocated into the lumen of the endoplasmic reticulum. Specifically cleaves N-terminal signal peptides that contain a hydrophobic alpha-helix (h-region) shorter than 18-20 amino acids.</text>
</comment>
<dbReference type="GO" id="GO:0006465">
    <property type="term" value="P:signal peptide processing"/>
    <property type="evidence" value="ECO:0007669"/>
    <property type="project" value="InterPro"/>
</dbReference>
<evidence type="ECO:0000313" key="14">
    <source>
        <dbReference type="EMBL" id="SPC33486.1"/>
    </source>
</evidence>
<dbReference type="InterPro" id="IPR019533">
    <property type="entry name" value="Peptidase_S26"/>
</dbReference>
<keyword evidence="6" id="KW-0735">Signal-anchor</keyword>
<keyword evidence="4" id="KW-0378">Hydrolase</keyword>
<dbReference type="GO" id="GO:0004252">
    <property type="term" value="F:serine-type endopeptidase activity"/>
    <property type="evidence" value="ECO:0007669"/>
    <property type="project" value="InterPro"/>
</dbReference>
<evidence type="ECO:0000256" key="7">
    <source>
        <dbReference type="ARBA" id="ARBA00022989"/>
    </source>
</evidence>
<dbReference type="InterPro" id="IPR001733">
    <property type="entry name" value="Peptidase_S26B"/>
</dbReference>
<evidence type="ECO:0000256" key="3">
    <source>
        <dbReference type="ARBA" id="ARBA00022692"/>
    </source>
</evidence>
<feature type="transmembrane region" description="Helical" evidence="12">
    <location>
        <begin position="145"/>
        <end position="163"/>
    </location>
</feature>
<feature type="domain" description="Peptidase S26" evidence="13">
    <location>
        <begin position="17"/>
        <end position="91"/>
    </location>
</feature>
<keyword evidence="8 12" id="KW-0472">Membrane</keyword>
<dbReference type="EMBL" id="LT981265">
    <property type="protein sequence ID" value="SPC33486.1"/>
    <property type="molecule type" value="Genomic_DNA"/>
</dbReference>
<protein>
    <recommendedName>
        <fullName evidence="9">Signal peptidase I</fullName>
    </recommendedName>
</protein>
<evidence type="ECO:0000256" key="6">
    <source>
        <dbReference type="ARBA" id="ARBA00022968"/>
    </source>
</evidence>
<dbReference type="InterPro" id="IPR019756">
    <property type="entry name" value="Pept_S26A_signal_pept_1_Ser-AS"/>
</dbReference>
<evidence type="ECO:0000256" key="4">
    <source>
        <dbReference type="ARBA" id="ARBA00022801"/>
    </source>
</evidence>
<feature type="region of interest" description="Disordered" evidence="11">
    <location>
        <begin position="170"/>
        <end position="242"/>
    </location>
</feature>
<feature type="transmembrane region" description="Helical" evidence="12">
    <location>
        <begin position="12"/>
        <end position="33"/>
    </location>
</feature>
<dbReference type="Pfam" id="PF10502">
    <property type="entry name" value="Peptidase_S26"/>
    <property type="match status" value="1"/>
</dbReference>
<dbReference type="CDD" id="cd06530">
    <property type="entry name" value="S26_SPase_I"/>
    <property type="match status" value="1"/>
</dbReference>
<keyword evidence="15" id="KW-1185">Reference proteome</keyword>
<evidence type="ECO:0000256" key="1">
    <source>
        <dbReference type="ARBA" id="ARBA00004648"/>
    </source>
</evidence>
<feature type="compositionally biased region" description="Basic and acidic residues" evidence="11">
    <location>
        <begin position="170"/>
        <end position="192"/>
    </location>
</feature>
<dbReference type="GO" id="GO:0016020">
    <property type="term" value="C:membrane"/>
    <property type="evidence" value="ECO:0007669"/>
    <property type="project" value="InterPro"/>
</dbReference>
<evidence type="ECO:0000313" key="15">
    <source>
        <dbReference type="Proteomes" id="UP000236248"/>
    </source>
</evidence>
<keyword evidence="3 12" id="KW-0812">Transmembrane</keyword>
<evidence type="ECO:0000256" key="8">
    <source>
        <dbReference type="ARBA" id="ARBA00023136"/>
    </source>
</evidence>
<keyword evidence="5" id="KW-0256">Endoplasmic reticulum</keyword>
<dbReference type="AlphaFoldDB" id="A0A2K5APB7"/>
<evidence type="ECO:0000256" key="11">
    <source>
        <dbReference type="SAM" id="MobiDB-lite"/>
    </source>
</evidence>
<dbReference type="PANTHER" id="PTHR10806:SF6">
    <property type="entry name" value="SIGNAL PEPTIDASE COMPLEX CATALYTIC SUBUNIT SEC11"/>
    <property type="match status" value="1"/>
</dbReference>
<name>A0A2K5APB7_9ARCH</name>
<organism evidence="14 15">
    <name type="scientific">Candidatus Nitrosocaldus cavascurensis</name>
    <dbReference type="NCBI Taxonomy" id="2058097"/>
    <lineage>
        <taxon>Archaea</taxon>
        <taxon>Nitrososphaerota</taxon>
        <taxon>Nitrososphaeria</taxon>
        <taxon>Candidatus Nitrosocaldales</taxon>
        <taxon>Candidatus Nitrosocaldaceae</taxon>
        <taxon>Candidatus Nitrosocaldus</taxon>
    </lineage>
</organism>
<dbReference type="SUPFAM" id="SSF51306">
    <property type="entry name" value="LexA/Signal peptidase"/>
    <property type="match status" value="1"/>
</dbReference>
<keyword evidence="7 12" id="KW-1133">Transmembrane helix</keyword>
<evidence type="ECO:0000256" key="9">
    <source>
        <dbReference type="ARBA" id="ARBA00033305"/>
    </source>
</evidence>
<evidence type="ECO:0000256" key="5">
    <source>
        <dbReference type="ARBA" id="ARBA00022824"/>
    </source>
</evidence>
<dbReference type="Proteomes" id="UP000236248">
    <property type="component" value="Chromosome NCAV"/>
</dbReference>
<proteinExistence type="predicted"/>
<accession>A0A2K5APB7</accession>
<dbReference type="NCBIfam" id="TIGR02228">
    <property type="entry name" value="sigpep_I_arch"/>
    <property type="match status" value="1"/>
</dbReference>
<feature type="compositionally biased region" description="Polar residues" evidence="11">
    <location>
        <begin position="196"/>
        <end position="215"/>
    </location>
</feature>
<dbReference type="Gene3D" id="2.10.109.10">
    <property type="entry name" value="Umud Fragment, subunit A"/>
    <property type="match status" value="1"/>
</dbReference>
<evidence type="ECO:0000259" key="13">
    <source>
        <dbReference type="Pfam" id="PF10502"/>
    </source>
</evidence>
<evidence type="ECO:0000256" key="2">
    <source>
        <dbReference type="ARBA" id="ARBA00022670"/>
    </source>
</evidence>
<reference evidence="15" key="1">
    <citation type="submission" date="2018-01" db="EMBL/GenBank/DDBJ databases">
        <authorList>
            <person name="Kerou L M."/>
        </authorList>
    </citation>
    <scope>NUCLEOTIDE SEQUENCE [LARGE SCALE GENOMIC DNA]</scope>
    <source>
        <strain evidence="15">SCU2</strain>
    </source>
</reference>
<gene>
    <name evidence="14" type="ORF">NCAV_0292</name>
</gene>
<feature type="compositionally biased region" description="Basic and acidic residues" evidence="11">
    <location>
        <begin position="231"/>
        <end position="242"/>
    </location>
</feature>
<dbReference type="PROSITE" id="PS00501">
    <property type="entry name" value="SPASE_I_1"/>
    <property type="match status" value="1"/>
</dbReference>
<sequence length="242" mass="26637">MLLPSKNLNRAVKDVIIIVIGVASVWLALRVAFATDNPFYVVSSESMVPTLQVYDVIVVRNGSTFEEVKPGDIIVFQSPSTHDRVIVHRVVKVEHSSEKVITTKGDNNPISIPGIDYPITKKEYIGKVVFVVPKLGLVSKVLSPPVNYIVIGIILAVIFLSKLRDTRESMRKEGEEKKEGDGDSSKLSDVRLDGSATETSNRNGNTQVDSSSTSNHHAREPINDTSTSKGSSDEVRRRDDEH</sequence>
<evidence type="ECO:0000256" key="10">
    <source>
        <dbReference type="ARBA" id="ARBA00045533"/>
    </source>
</evidence>
<dbReference type="InterPro" id="IPR036286">
    <property type="entry name" value="LexA/Signal_pep-like_sf"/>
</dbReference>
<evidence type="ECO:0000256" key="12">
    <source>
        <dbReference type="SAM" id="Phobius"/>
    </source>
</evidence>
<keyword evidence="2" id="KW-0645">Protease</keyword>
<comment type="subcellular location">
    <subcellularLocation>
        <location evidence="1">Endoplasmic reticulum membrane</location>
        <topology evidence="1">Single-pass type II membrane protein</topology>
    </subcellularLocation>
</comment>